<organism evidence="1 2">
    <name type="scientific">Candidatus Taylorbacteria bacterium RIFCSPHIGHO2_02_FULL_43_32b</name>
    <dbReference type="NCBI Taxonomy" id="1802306"/>
    <lineage>
        <taxon>Bacteria</taxon>
        <taxon>Candidatus Tayloriibacteriota</taxon>
    </lineage>
</organism>
<gene>
    <name evidence="1" type="ORF">A3C72_00550</name>
</gene>
<sequence length="126" mass="14272">MGNIDSRKYNGNVYFSSSKNMNANTDEITLSLRDFLVERLHGGEVEGDDDDFRFRCDPIDDDEVSKIVEEYYNVGDIKLIFWPDTPLLGRLEKAGGWLATIIISNYSQEFEGHILGTITVMHFGSA</sequence>
<name>A0A1G2MJI2_9BACT</name>
<protein>
    <submittedName>
        <fullName evidence="1">Uncharacterized protein</fullName>
    </submittedName>
</protein>
<proteinExistence type="predicted"/>
<dbReference type="EMBL" id="MHRK01000037">
    <property type="protein sequence ID" value="OHA23329.1"/>
    <property type="molecule type" value="Genomic_DNA"/>
</dbReference>
<dbReference type="AlphaFoldDB" id="A0A1G2MJI2"/>
<comment type="caution">
    <text evidence="1">The sequence shown here is derived from an EMBL/GenBank/DDBJ whole genome shotgun (WGS) entry which is preliminary data.</text>
</comment>
<accession>A0A1G2MJI2</accession>
<reference evidence="1 2" key="1">
    <citation type="journal article" date="2016" name="Nat. Commun.">
        <title>Thousands of microbial genomes shed light on interconnected biogeochemical processes in an aquifer system.</title>
        <authorList>
            <person name="Anantharaman K."/>
            <person name="Brown C.T."/>
            <person name="Hug L.A."/>
            <person name="Sharon I."/>
            <person name="Castelle C.J."/>
            <person name="Probst A.J."/>
            <person name="Thomas B.C."/>
            <person name="Singh A."/>
            <person name="Wilkins M.J."/>
            <person name="Karaoz U."/>
            <person name="Brodie E.L."/>
            <person name="Williams K.H."/>
            <person name="Hubbard S.S."/>
            <person name="Banfield J.F."/>
        </authorList>
    </citation>
    <scope>NUCLEOTIDE SEQUENCE [LARGE SCALE GENOMIC DNA]</scope>
</reference>
<evidence type="ECO:0000313" key="1">
    <source>
        <dbReference type="EMBL" id="OHA23329.1"/>
    </source>
</evidence>
<evidence type="ECO:0000313" key="2">
    <source>
        <dbReference type="Proteomes" id="UP000177130"/>
    </source>
</evidence>
<dbReference type="Proteomes" id="UP000177130">
    <property type="component" value="Unassembled WGS sequence"/>
</dbReference>